<proteinExistence type="predicted"/>
<dbReference type="RefSeq" id="WP_121916442.1">
    <property type="nucleotide sequence ID" value="NZ_REFV01000003.1"/>
</dbReference>
<dbReference type="AlphaFoldDB" id="A0A3M0GET9"/>
<dbReference type="PROSITE" id="PS51257">
    <property type="entry name" value="PROKAR_LIPOPROTEIN"/>
    <property type="match status" value="1"/>
</dbReference>
<reference evidence="1 2" key="1">
    <citation type="submission" date="2018-10" db="EMBL/GenBank/DDBJ databases">
        <title>Dokdonia luteus sp. nov., isolated from sea water.</title>
        <authorList>
            <person name="Zhou L.Y."/>
            <person name="Du Z.J."/>
        </authorList>
    </citation>
    <scope>NUCLEOTIDE SEQUENCE [LARGE SCALE GENOMIC DNA]</scope>
    <source>
        <strain evidence="1 2">SH27</strain>
    </source>
</reference>
<sequence>MKILKNIKTVGITLATAAVLIGTSSCTEEEKFPLPFGEIGAEIPGTLPNGAFLKTIESSFTVDLFNLDGSTIDLLLEARDSDNGNLLQDVDVFVAFADLTLDDDNGTPDDPSDDPNFSVSEVMLETIPGSAFTAGPDGFPRVSYNSSVTDAIDALSLDPNLINGADTFTYRFELNLTDGTSWSSTNSNPNIATELFFSSPFQYTTEVVCLFEADDFFSGTYLMEELLRNDNPFQGGFGDHYPDAVLVDITADGTQRFFDFTIYPDSFVFAQQATINLICGKIFFTTDAAPGGSLGCTGGANTIQDIHAQPQANFDLNLEDDDVFEFDVSGFGLDDGGCGTGSYPMRLRFTKQ</sequence>
<dbReference type="EMBL" id="REFV01000003">
    <property type="protein sequence ID" value="RMB62808.1"/>
    <property type="molecule type" value="Genomic_DNA"/>
</dbReference>
<organism evidence="1 2">
    <name type="scientific">Dokdonia sinensis</name>
    <dbReference type="NCBI Taxonomy" id="2479847"/>
    <lineage>
        <taxon>Bacteria</taxon>
        <taxon>Pseudomonadati</taxon>
        <taxon>Bacteroidota</taxon>
        <taxon>Flavobacteriia</taxon>
        <taxon>Flavobacteriales</taxon>
        <taxon>Flavobacteriaceae</taxon>
        <taxon>Dokdonia</taxon>
    </lineage>
</organism>
<comment type="caution">
    <text evidence="1">The sequence shown here is derived from an EMBL/GenBank/DDBJ whole genome shotgun (WGS) entry which is preliminary data.</text>
</comment>
<keyword evidence="2" id="KW-1185">Reference proteome</keyword>
<name>A0A3M0GET9_9FLAO</name>
<gene>
    <name evidence="1" type="ORF">EAX61_04305</name>
</gene>
<dbReference type="OrthoDB" id="820612at2"/>
<protein>
    <submittedName>
        <fullName evidence="1">Uncharacterized protein</fullName>
    </submittedName>
</protein>
<evidence type="ECO:0000313" key="2">
    <source>
        <dbReference type="Proteomes" id="UP000281985"/>
    </source>
</evidence>
<evidence type="ECO:0000313" key="1">
    <source>
        <dbReference type="EMBL" id="RMB62808.1"/>
    </source>
</evidence>
<accession>A0A3M0GET9</accession>
<dbReference type="Proteomes" id="UP000281985">
    <property type="component" value="Unassembled WGS sequence"/>
</dbReference>